<sequence>MIGRRIPCPHIILVAVQGTAAATDNFPNLLCSLLQVEGEFETPQHVGHRRPVDPLLRQALLRGLRVHPEAVRRDHPLEVRIHDAA</sequence>
<organism evidence="1 4">
    <name type="scientific">Iris pallida</name>
    <name type="common">Sweet iris</name>
    <dbReference type="NCBI Taxonomy" id="29817"/>
    <lineage>
        <taxon>Eukaryota</taxon>
        <taxon>Viridiplantae</taxon>
        <taxon>Streptophyta</taxon>
        <taxon>Embryophyta</taxon>
        <taxon>Tracheophyta</taxon>
        <taxon>Spermatophyta</taxon>
        <taxon>Magnoliopsida</taxon>
        <taxon>Liliopsida</taxon>
        <taxon>Asparagales</taxon>
        <taxon>Iridaceae</taxon>
        <taxon>Iridoideae</taxon>
        <taxon>Irideae</taxon>
        <taxon>Iris</taxon>
    </lineage>
</organism>
<gene>
    <name evidence="2" type="ORF">M6B38_272060</name>
    <name evidence="3" type="ORF">M6B38_272065</name>
    <name evidence="1" type="ORF">M6B38_345630</name>
</gene>
<evidence type="ECO:0000313" key="4">
    <source>
        <dbReference type="Proteomes" id="UP001140949"/>
    </source>
</evidence>
<dbReference type="AlphaFoldDB" id="A0AAX6GUX5"/>
<evidence type="ECO:0000313" key="3">
    <source>
        <dbReference type="EMBL" id="KAJ6848921.1"/>
    </source>
</evidence>
<evidence type="ECO:0000313" key="1">
    <source>
        <dbReference type="EMBL" id="KAJ6832115.1"/>
    </source>
</evidence>
<dbReference type="EMBL" id="JANAVB010016197">
    <property type="protein sequence ID" value="KAJ6832115.1"/>
    <property type="molecule type" value="Genomic_DNA"/>
</dbReference>
<name>A0AAX6GUX5_IRIPA</name>
<proteinExistence type="predicted"/>
<reference evidence="1" key="2">
    <citation type="submission" date="2023-04" db="EMBL/GenBank/DDBJ databases">
        <authorList>
            <person name="Bruccoleri R.E."/>
            <person name="Oakeley E.J."/>
            <person name="Faust A.-M."/>
            <person name="Dessus-Babus S."/>
            <person name="Altorfer M."/>
            <person name="Burckhardt D."/>
            <person name="Oertli M."/>
            <person name="Naumann U."/>
            <person name="Petersen F."/>
            <person name="Wong J."/>
        </authorList>
    </citation>
    <scope>NUCLEOTIDE SEQUENCE</scope>
    <source>
        <strain evidence="1">GSM-AAB239-AS_SAM_17_03QT</strain>
        <tissue evidence="1">Leaf</tissue>
    </source>
</reference>
<accession>A0AAX6GUX5</accession>
<evidence type="ECO:0000313" key="2">
    <source>
        <dbReference type="EMBL" id="KAJ6848920.1"/>
    </source>
</evidence>
<dbReference type="EMBL" id="JANAVB010004398">
    <property type="protein sequence ID" value="KAJ6848921.1"/>
    <property type="molecule type" value="Genomic_DNA"/>
</dbReference>
<protein>
    <recommendedName>
        <fullName evidence="5">Secreted protein</fullName>
    </recommendedName>
</protein>
<reference evidence="1" key="1">
    <citation type="journal article" date="2023" name="GigaByte">
        <title>Genome assembly of the bearded iris, Iris pallida Lam.</title>
        <authorList>
            <person name="Bruccoleri R.E."/>
            <person name="Oakeley E.J."/>
            <person name="Faust A.M.E."/>
            <person name="Altorfer M."/>
            <person name="Dessus-Babus S."/>
            <person name="Burckhardt D."/>
            <person name="Oertli M."/>
            <person name="Naumann U."/>
            <person name="Petersen F."/>
            <person name="Wong J."/>
        </authorList>
    </citation>
    <scope>NUCLEOTIDE SEQUENCE</scope>
    <source>
        <strain evidence="1">GSM-AAB239-AS_SAM_17_03QT</strain>
    </source>
</reference>
<keyword evidence="4" id="KW-1185">Reference proteome</keyword>
<comment type="caution">
    <text evidence="1">The sequence shown here is derived from an EMBL/GenBank/DDBJ whole genome shotgun (WGS) entry which is preliminary data.</text>
</comment>
<dbReference type="EMBL" id="JANAVB010004398">
    <property type="protein sequence ID" value="KAJ6848920.1"/>
    <property type="molecule type" value="Genomic_DNA"/>
</dbReference>
<dbReference type="Proteomes" id="UP001140949">
    <property type="component" value="Unassembled WGS sequence"/>
</dbReference>
<evidence type="ECO:0008006" key="5">
    <source>
        <dbReference type="Google" id="ProtNLM"/>
    </source>
</evidence>